<gene>
    <name evidence="7 8" type="primary">lgt</name>
    <name evidence="8" type="ORF">COS54_02270</name>
</gene>
<evidence type="ECO:0000313" key="9">
    <source>
        <dbReference type="Proteomes" id="UP000229631"/>
    </source>
</evidence>
<evidence type="ECO:0000256" key="2">
    <source>
        <dbReference type="ARBA" id="ARBA00022475"/>
    </source>
</evidence>
<dbReference type="AlphaFoldDB" id="A0A2M7BCI7"/>
<comment type="function">
    <text evidence="7">Catalyzes the transfer of the diacylglyceryl group from phosphatidylglycerol to the sulfhydryl group of the N-terminal cysteine of a prolipoprotein, the first step in the formation of mature lipoproteins.</text>
</comment>
<dbReference type="EMBL" id="PEVC01000040">
    <property type="protein sequence ID" value="PIV00817.1"/>
    <property type="molecule type" value="Genomic_DNA"/>
</dbReference>
<keyword evidence="8" id="KW-0449">Lipoprotein</keyword>
<evidence type="ECO:0000256" key="5">
    <source>
        <dbReference type="ARBA" id="ARBA00022989"/>
    </source>
</evidence>
<name>A0A2M7BCI7_9BACT</name>
<evidence type="ECO:0000256" key="3">
    <source>
        <dbReference type="ARBA" id="ARBA00022679"/>
    </source>
</evidence>
<keyword evidence="4 7" id="KW-0812">Transmembrane</keyword>
<feature type="transmembrane region" description="Helical" evidence="7">
    <location>
        <begin position="193"/>
        <end position="210"/>
    </location>
</feature>
<proteinExistence type="inferred from homology"/>
<feature type="transmembrane region" description="Helical" evidence="7">
    <location>
        <begin position="32"/>
        <end position="54"/>
    </location>
</feature>
<evidence type="ECO:0000256" key="4">
    <source>
        <dbReference type="ARBA" id="ARBA00022692"/>
    </source>
</evidence>
<feature type="transmembrane region" description="Helical" evidence="7">
    <location>
        <begin position="74"/>
        <end position="98"/>
    </location>
</feature>
<keyword evidence="5 7" id="KW-1133">Transmembrane helix</keyword>
<dbReference type="GO" id="GO:0008961">
    <property type="term" value="F:phosphatidylglycerol-prolipoprotein diacylglyceryl transferase activity"/>
    <property type="evidence" value="ECO:0007669"/>
    <property type="project" value="UniProtKB-UniRule"/>
</dbReference>
<reference evidence="9" key="1">
    <citation type="submission" date="2017-09" db="EMBL/GenBank/DDBJ databases">
        <title>Depth-based differentiation of microbial function through sediment-hosted aquifers and enrichment of novel symbionts in the deep terrestrial subsurface.</title>
        <authorList>
            <person name="Probst A.J."/>
            <person name="Ladd B."/>
            <person name="Jarett J.K."/>
            <person name="Geller-Mcgrath D.E."/>
            <person name="Sieber C.M.K."/>
            <person name="Emerson J.B."/>
            <person name="Anantharaman K."/>
            <person name="Thomas B.C."/>
            <person name="Malmstrom R."/>
            <person name="Stieglmeier M."/>
            <person name="Klingl A."/>
            <person name="Woyke T."/>
            <person name="Ryan C.M."/>
            <person name="Banfield J.F."/>
        </authorList>
    </citation>
    <scope>NUCLEOTIDE SEQUENCE [LARGE SCALE GENOMIC DNA]</scope>
</reference>
<feature type="binding site" evidence="7">
    <location>
        <position position="124"/>
    </location>
    <ligand>
        <name>a 1,2-diacyl-sn-glycero-3-phospho-(1'-sn-glycerol)</name>
        <dbReference type="ChEBI" id="CHEBI:64716"/>
    </ligand>
</feature>
<keyword evidence="2 7" id="KW-1003">Cell membrane</keyword>
<organism evidence="8 9">
    <name type="scientific">Candidatus Shapirobacteria bacterium CG03_land_8_20_14_0_80_39_12</name>
    <dbReference type="NCBI Taxonomy" id="1974879"/>
    <lineage>
        <taxon>Bacteria</taxon>
        <taxon>Candidatus Shapironibacteriota</taxon>
    </lineage>
</organism>
<evidence type="ECO:0000256" key="6">
    <source>
        <dbReference type="ARBA" id="ARBA00023136"/>
    </source>
</evidence>
<feature type="transmembrane region" description="Helical" evidence="7">
    <location>
        <begin position="222"/>
        <end position="240"/>
    </location>
</feature>
<dbReference type="GO" id="GO:0005886">
    <property type="term" value="C:plasma membrane"/>
    <property type="evidence" value="ECO:0007669"/>
    <property type="project" value="UniProtKB-SubCell"/>
</dbReference>
<comment type="caution">
    <text evidence="8">The sequence shown here is derived from an EMBL/GenBank/DDBJ whole genome shotgun (WGS) entry which is preliminary data.</text>
</comment>
<dbReference type="NCBIfam" id="TIGR00544">
    <property type="entry name" value="lgt"/>
    <property type="match status" value="1"/>
</dbReference>
<dbReference type="GO" id="GO:0042158">
    <property type="term" value="P:lipoprotein biosynthetic process"/>
    <property type="evidence" value="ECO:0007669"/>
    <property type="project" value="UniProtKB-UniRule"/>
</dbReference>
<keyword evidence="3 7" id="KW-0808">Transferase</keyword>
<dbReference type="PANTHER" id="PTHR30589">
    <property type="entry name" value="PROLIPOPROTEIN DIACYLGLYCERYL TRANSFERASE"/>
    <property type="match status" value="1"/>
</dbReference>
<comment type="subcellular location">
    <subcellularLocation>
        <location evidence="7">Cell membrane</location>
        <topology evidence="7">Multi-pass membrane protein</topology>
    </subcellularLocation>
</comment>
<dbReference type="Pfam" id="PF01790">
    <property type="entry name" value="LGT"/>
    <property type="match status" value="1"/>
</dbReference>
<accession>A0A2M7BCI7</accession>
<dbReference type="Proteomes" id="UP000229631">
    <property type="component" value="Unassembled WGS sequence"/>
</dbReference>
<dbReference type="HAMAP" id="MF_01147">
    <property type="entry name" value="Lgt"/>
    <property type="match status" value="1"/>
</dbReference>
<feature type="transmembrane region" description="Helical" evidence="7">
    <location>
        <begin position="6"/>
        <end position="25"/>
    </location>
</feature>
<dbReference type="EC" id="2.5.1.145" evidence="7"/>
<dbReference type="PANTHER" id="PTHR30589:SF0">
    <property type="entry name" value="PHOSPHATIDYLGLYCEROL--PROLIPOPROTEIN DIACYLGLYCERYL TRANSFERASE"/>
    <property type="match status" value="1"/>
</dbReference>
<evidence type="ECO:0000256" key="1">
    <source>
        <dbReference type="ARBA" id="ARBA00007150"/>
    </source>
</evidence>
<comment type="catalytic activity">
    <reaction evidence="7">
        <text>L-cysteinyl-[prolipoprotein] + a 1,2-diacyl-sn-glycero-3-phospho-(1'-sn-glycerol) = an S-1,2-diacyl-sn-glyceryl-L-cysteinyl-[prolipoprotein] + sn-glycerol 1-phosphate + H(+)</text>
        <dbReference type="Rhea" id="RHEA:56712"/>
        <dbReference type="Rhea" id="RHEA-COMP:14679"/>
        <dbReference type="Rhea" id="RHEA-COMP:14680"/>
        <dbReference type="ChEBI" id="CHEBI:15378"/>
        <dbReference type="ChEBI" id="CHEBI:29950"/>
        <dbReference type="ChEBI" id="CHEBI:57685"/>
        <dbReference type="ChEBI" id="CHEBI:64716"/>
        <dbReference type="ChEBI" id="CHEBI:140658"/>
        <dbReference type="EC" id="2.5.1.145"/>
    </reaction>
</comment>
<keyword evidence="6 7" id="KW-0472">Membrane</keyword>
<protein>
    <recommendedName>
        <fullName evidence="7">Phosphatidylglycerol--prolipoprotein diacylglyceryl transferase</fullName>
        <ecNumber evidence="7">2.5.1.145</ecNumber>
    </recommendedName>
</protein>
<dbReference type="PROSITE" id="PS01311">
    <property type="entry name" value="LGT"/>
    <property type="match status" value="1"/>
</dbReference>
<sequence length="245" mass="29175">MILPFSFHFYGLFIALGLIFVYLYLKENSKRFNLPFSLVESGYLFGVFFAILGARAYHVLSSFPYYFNHPLRIFFVWEGGLGIFGLIFGVFWGLFVFSKFKKIDLWNLLNLFFPPLLVAQALGRIGNFVNYEGFGQPTNLPWKVFIPIIFRPARYISYSYFHPTFFYESFLCLIAFFLYFFLRKRLKRNDFGFAYYLVAYGLIRFFTEFFRLDTWTIYSFKIAYLLSFLLVILGLVVFKLKKSYD</sequence>
<feature type="transmembrane region" description="Helical" evidence="7">
    <location>
        <begin position="105"/>
        <end position="123"/>
    </location>
</feature>
<comment type="pathway">
    <text evidence="7">Protein modification; lipoprotein biosynthesis (diacylglyceryl transfer).</text>
</comment>
<dbReference type="InterPro" id="IPR001640">
    <property type="entry name" value="Lgt"/>
</dbReference>
<evidence type="ECO:0000256" key="7">
    <source>
        <dbReference type="HAMAP-Rule" id="MF_01147"/>
    </source>
</evidence>
<feature type="transmembrane region" description="Helical" evidence="7">
    <location>
        <begin position="160"/>
        <end position="181"/>
    </location>
</feature>
<dbReference type="UniPathway" id="UPA00664"/>
<evidence type="ECO:0000313" key="8">
    <source>
        <dbReference type="EMBL" id="PIV00817.1"/>
    </source>
</evidence>
<comment type="similarity">
    <text evidence="1 7">Belongs to the Lgt family.</text>
</comment>